<dbReference type="GO" id="GO:0004489">
    <property type="term" value="F:methylenetetrahydrofolate reductase [NAD(P)H] activity"/>
    <property type="evidence" value="ECO:0007669"/>
    <property type="project" value="InterPro"/>
</dbReference>
<dbReference type="InterPro" id="IPR029041">
    <property type="entry name" value="FAD-linked_oxidoreductase-like"/>
</dbReference>
<protein>
    <recommendedName>
        <fullName evidence="9">MTHFR SAM-binding regulatory domain-containing protein</fullName>
    </recommendedName>
</protein>
<dbReference type="InterPro" id="IPR003171">
    <property type="entry name" value="Mehydrof_redctse-like"/>
</dbReference>
<comment type="pathway">
    <text evidence="2 8">One-carbon metabolism; tetrahydrofolate interconversion.</text>
</comment>
<dbReference type="Proteomes" id="UP000807716">
    <property type="component" value="Unassembled WGS sequence"/>
</dbReference>
<comment type="cofactor">
    <cofactor evidence="1">
        <name>FAD</name>
        <dbReference type="ChEBI" id="CHEBI:57692"/>
    </cofactor>
</comment>
<accession>A0A9P6QJV2</accession>
<evidence type="ECO:0000256" key="2">
    <source>
        <dbReference type="ARBA" id="ARBA00004777"/>
    </source>
</evidence>
<feature type="domain" description="MTHFR SAM-binding regulatory" evidence="9">
    <location>
        <begin position="301"/>
        <end position="582"/>
    </location>
</feature>
<dbReference type="InterPro" id="IPR053806">
    <property type="entry name" value="MTHFR_C"/>
</dbReference>
<reference evidence="10" key="1">
    <citation type="journal article" date="2020" name="Fungal Divers.">
        <title>Resolving the Mortierellaceae phylogeny through synthesis of multi-gene phylogenetics and phylogenomics.</title>
        <authorList>
            <person name="Vandepol N."/>
            <person name="Liber J."/>
            <person name="Desiro A."/>
            <person name="Na H."/>
            <person name="Kennedy M."/>
            <person name="Barry K."/>
            <person name="Grigoriev I.V."/>
            <person name="Miller A.N."/>
            <person name="O'Donnell K."/>
            <person name="Stajich J.E."/>
            <person name="Bonito G."/>
        </authorList>
    </citation>
    <scope>NUCLEOTIDE SEQUENCE</scope>
    <source>
        <strain evidence="10">BC1065</strain>
    </source>
</reference>
<proteinExistence type="inferred from homology"/>
<dbReference type="Gene3D" id="3.20.20.220">
    <property type="match status" value="1"/>
</dbReference>
<dbReference type="GO" id="GO:0035999">
    <property type="term" value="P:tetrahydrofolate interconversion"/>
    <property type="evidence" value="ECO:0007669"/>
    <property type="project" value="TreeGrafter"/>
</dbReference>
<evidence type="ECO:0000313" key="10">
    <source>
        <dbReference type="EMBL" id="KAG0267785.1"/>
    </source>
</evidence>
<comment type="caution">
    <text evidence="10">The sequence shown here is derived from an EMBL/GenBank/DDBJ whole genome shotgun (WGS) entry which is preliminary data.</text>
</comment>
<evidence type="ECO:0000256" key="6">
    <source>
        <dbReference type="ARBA" id="ARBA00022857"/>
    </source>
</evidence>
<name>A0A9P6QJV2_9FUNG</name>
<evidence type="ECO:0000259" key="9">
    <source>
        <dbReference type="Pfam" id="PF21895"/>
    </source>
</evidence>
<dbReference type="CDD" id="cd00537">
    <property type="entry name" value="MTHFR"/>
    <property type="match status" value="1"/>
</dbReference>
<keyword evidence="6" id="KW-0521">NADP</keyword>
<dbReference type="PANTHER" id="PTHR45754:SF3">
    <property type="entry name" value="METHYLENETETRAHYDROFOLATE REDUCTASE (NADPH)"/>
    <property type="match status" value="1"/>
</dbReference>
<evidence type="ECO:0000256" key="4">
    <source>
        <dbReference type="ARBA" id="ARBA00022630"/>
    </source>
</evidence>
<keyword evidence="5" id="KW-0274">FAD</keyword>
<evidence type="ECO:0000256" key="3">
    <source>
        <dbReference type="ARBA" id="ARBA00006743"/>
    </source>
</evidence>
<dbReference type="Pfam" id="PF02219">
    <property type="entry name" value="MTHFR"/>
    <property type="match status" value="1"/>
</dbReference>
<dbReference type="GO" id="GO:0071949">
    <property type="term" value="F:FAD binding"/>
    <property type="evidence" value="ECO:0007669"/>
    <property type="project" value="TreeGrafter"/>
</dbReference>
<organism evidence="10 11">
    <name type="scientific">Actinomortierella ambigua</name>
    <dbReference type="NCBI Taxonomy" id="1343610"/>
    <lineage>
        <taxon>Eukaryota</taxon>
        <taxon>Fungi</taxon>
        <taxon>Fungi incertae sedis</taxon>
        <taxon>Mucoromycota</taxon>
        <taxon>Mortierellomycotina</taxon>
        <taxon>Mortierellomycetes</taxon>
        <taxon>Mortierellales</taxon>
        <taxon>Mortierellaceae</taxon>
        <taxon>Actinomortierella</taxon>
    </lineage>
</organism>
<keyword evidence="7" id="KW-0560">Oxidoreductase</keyword>
<sequence length="593" mass="67429">MKVIDKIRQAEEEGRPYWSFEYFPPKTTAGVQNLYDRMERMYNLGPEFIDVTWNAGGTSSDLTSELIATAQSVYGLETCMHLTCTNMPREKVDIALKAAKACGNQNILALRGDPPRGQEEWVSCDNGFSHASDLVAYIREQYGNYFSIGVAGYPENHQDSVSKEEDMKWLKFKVDQGADFIVTQLFYDTGLFLEWVKECRAYGITCPILPGIMPIQSYGGFIRMTTLCKTYVPRHIREALEPIKDDDQAVKEYGVKLAIDMCREMFEAGSHGFHFYTLNLEKSTRLILEGLKFVAPKATVRPLPWNPSLSKKREKENVRPIFWKNRIKSYVSRTEAWDEFPNGRWGDSRSPAFGELDGYGTSLKLSIKDAHAQWGTPTSTADVARLFADYCRGQVRSLPWSDETALNPETDAIRDHLATLNDQGLLTINSQPAVNGARSDDKVYGWGPKNGYVFQKAYLEFFVSPERLNEIVNRLEDEDQMTYYAVNRRGDLQTNSQNDGPNAVTWGVFPGKEIVQPTVVEVVSFVAWKDEAFELWSEWAKIYEHGSDSQKLIEHIRDEWFLVNIVHNDFQDSNGLFRVLDSSATNGKSNGTH</sequence>
<dbReference type="GO" id="GO:0005829">
    <property type="term" value="C:cytosol"/>
    <property type="evidence" value="ECO:0007669"/>
    <property type="project" value="TreeGrafter"/>
</dbReference>
<dbReference type="EMBL" id="JAAAJB010000069">
    <property type="protein sequence ID" value="KAG0267785.1"/>
    <property type="molecule type" value="Genomic_DNA"/>
</dbReference>
<dbReference type="Pfam" id="PF21895">
    <property type="entry name" value="MTHFR_C"/>
    <property type="match status" value="1"/>
</dbReference>
<gene>
    <name evidence="10" type="ORF">DFQ27_008284</name>
</gene>
<keyword evidence="4" id="KW-0285">Flavoprotein</keyword>
<dbReference type="OrthoDB" id="16284at2759"/>
<keyword evidence="11" id="KW-1185">Reference proteome</keyword>
<dbReference type="InterPro" id="IPR004621">
    <property type="entry name" value="Fadh2_euk"/>
</dbReference>
<dbReference type="PANTHER" id="PTHR45754">
    <property type="entry name" value="METHYLENETETRAHYDROFOLATE REDUCTASE"/>
    <property type="match status" value="1"/>
</dbReference>
<dbReference type="FunFam" id="3.20.20.220:FF:000002">
    <property type="entry name" value="Methylenetetrahydrofolate reductase"/>
    <property type="match status" value="1"/>
</dbReference>
<comment type="similarity">
    <text evidence="3">Belongs to the methylenetetrahydrofolate reductase family.</text>
</comment>
<evidence type="ECO:0000256" key="7">
    <source>
        <dbReference type="ARBA" id="ARBA00023002"/>
    </source>
</evidence>
<evidence type="ECO:0000256" key="8">
    <source>
        <dbReference type="RuleBase" id="RU004254"/>
    </source>
</evidence>
<dbReference type="GO" id="GO:0009086">
    <property type="term" value="P:methionine biosynthetic process"/>
    <property type="evidence" value="ECO:0007669"/>
    <property type="project" value="TreeGrafter"/>
</dbReference>
<dbReference type="NCBIfam" id="TIGR00677">
    <property type="entry name" value="fadh2_euk"/>
    <property type="match status" value="1"/>
</dbReference>
<evidence type="ECO:0000256" key="5">
    <source>
        <dbReference type="ARBA" id="ARBA00022827"/>
    </source>
</evidence>
<dbReference type="SUPFAM" id="SSF51730">
    <property type="entry name" value="FAD-linked oxidoreductase"/>
    <property type="match status" value="1"/>
</dbReference>
<dbReference type="AlphaFoldDB" id="A0A9P6QJV2"/>
<evidence type="ECO:0000256" key="1">
    <source>
        <dbReference type="ARBA" id="ARBA00001974"/>
    </source>
</evidence>
<evidence type="ECO:0000313" key="11">
    <source>
        <dbReference type="Proteomes" id="UP000807716"/>
    </source>
</evidence>